<dbReference type="RefSeq" id="WP_000370895.1">
    <property type="nucleotide sequence ID" value="NZ_AP022298.1"/>
</dbReference>
<proteinExistence type="predicted"/>
<evidence type="ECO:0000313" key="1">
    <source>
        <dbReference type="EMBL" id="MDO2572951.1"/>
    </source>
</evidence>
<protein>
    <submittedName>
        <fullName evidence="1">ATP F0F1 synthase synthase</fullName>
    </submittedName>
</protein>
<reference evidence="1" key="2">
    <citation type="submission" date="2023-07" db="EMBL/GenBank/DDBJ databases">
        <title>High risk of intestinal colonization with ESBL-producing Escherichia coli among soldiers of military contingents in specific geographic regions.</title>
        <authorList>
            <person name="Literacka E."/>
        </authorList>
    </citation>
    <scope>NUCLEOTIDE SEQUENCE</scope>
    <source>
        <strain evidence="1">66</strain>
    </source>
</reference>
<dbReference type="Proteomes" id="UP001173661">
    <property type="component" value="Unassembled WGS sequence"/>
</dbReference>
<dbReference type="Proteomes" id="UP000271797">
    <property type="component" value="Chromosome"/>
</dbReference>
<dbReference type="OMA" id="DERYYTT"/>
<reference evidence="2 3" key="1">
    <citation type="submission" date="2018-12" db="EMBL/GenBank/DDBJ databases">
        <authorList>
            <consortium name="Pathogen Informatics"/>
        </authorList>
    </citation>
    <scope>NUCLEOTIDE SEQUENCE [LARGE SCALE GENOMIC DNA]</scope>
    <source>
        <strain evidence="2 3">NCTC9044</strain>
    </source>
</reference>
<accession>A0A447X868</accession>
<sequence>MDNVFVKAKGLRKKPYFKIVSDHTLFERVDLSVCSLVPYAPDHNLDEDSWFSLSEFSKREYCPSFLKDEFDSKNYDELPKKYFSKIAFIFSFQSGDFYFQKVTPSLYLKKKMIELGDRAKIESGKNRLVVNQTPDAVYLAAKDTLIFKSLSAISSMFNGIDTLYKEATEQDVEQFLGESFIALSGEYKACNVSKPNRKRIALAMDTLNQMDVSDRGNMLTYINDYCSEKLKFDDGTGCFEISCDEELKLLLYGIEERYYTTRFGNEKRLANSIQKL</sequence>
<evidence type="ECO:0000313" key="3">
    <source>
        <dbReference type="Proteomes" id="UP000271797"/>
    </source>
</evidence>
<dbReference type="EMBL" id="LR134238">
    <property type="protein sequence ID" value="VED10780.1"/>
    <property type="molecule type" value="Genomic_DNA"/>
</dbReference>
<dbReference type="EMBL" id="JAUKXU010000001">
    <property type="protein sequence ID" value="MDO2572951.1"/>
    <property type="molecule type" value="Genomic_DNA"/>
</dbReference>
<dbReference type="AlphaFoldDB" id="A0A447X868"/>
<evidence type="ECO:0000313" key="2">
    <source>
        <dbReference type="EMBL" id="VED10780.1"/>
    </source>
</evidence>
<name>A0A447X868_ECOLX</name>
<organism evidence="2 3">
    <name type="scientific">Escherichia coli</name>
    <dbReference type="NCBI Taxonomy" id="562"/>
    <lineage>
        <taxon>Bacteria</taxon>
        <taxon>Pseudomonadati</taxon>
        <taxon>Pseudomonadota</taxon>
        <taxon>Gammaproteobacteria</taxon>
        <taxon>Enterobacterales</taxon>
        <taxon>Enterobacteriaceae</taxon>
        <taxon>Escherichia</taxon>
    </lineage>
</organism>
<gene>
    <name evidence="2" type="ORF">NCTC9044_02545</name>
    <name evidence="1" type="ORF">Q2V20_01935</name>
</gene>